<sequence>MKKIYQTKFRGIDAPIGERGNCWQAAVASVLELPLDEVPDIQVYDDEIHWFDNFREWLKQYGLSAFGLTTGGNIVIQGYHLIECKSTTLNNGELHVVVGLNQEVVHDPNPNATSIGEVADYIVFTVLDPAQSQPPSGVEEK</sequence>
<protein>
    <submittedName>
        <fullName evidence="1">Uncharacterized protein</fullName>
    </submittedName>
</protein>
<organism evidence="1">
    <name type="scientific">viral metagenome</name>
    <dbReference type="NCBI Taxonomy" id="1070528"/>
    <lineage>
        <taxon>unclassified sequences</taxon>
        <taxon>metagenomes</taxon>
        <taxon>organismal metagenomes</taxon>
    </lineage>
</organism>
<accession>A0A6M3KTF4</accession>
<dbReference type="AlphaFoldDB" id="A0A6M3KTF4"/>
<gene>
    <name evidence="1" type="ORF">MM415B02273_0011</name>
</gene>
<proteinExistence type="predicted"/>
<dbReference type="EMBL" id="MT142555">
    <property type="protein sequence ID" value="QJA85112.1"/>
    <property type="molecule type" value="Genomic_DNA"/>
</dbReference>
<evidence type="ECO:0000313" key="1">
    <source>
        <dbReference type="EMBL" id="QJA85112.1"/>
    </source>
</evidence>
<name>A0A6M3KTF4_9ZZZZ</name>
<reference evidence="1" key="1">
    <citation type="submission" date="2020-03" db="EMBL/GenBank/DDBJ databases">
        <title>The deep terrestrial virosphere.</title>
        <authorList>
            <person name="Holmfeldt K."/>
            <person name="Nilsson E."/>
            <person name="Simone D."/>
            <person name="Lopez-Fernandez M."/>
            <person name="Wu X."/>
            <person name="de Brujin I."/>
            <person name="Lundin D."/>
            <person name="Andersson A."/>
            <person name="Bertilsson S."/>
            <person name="Dopson M."/>
        </authorList>
    </citation>
    <scope>NUCLEOTIDE SEQUENCE</scope>
    <source>
        <strain evidence="1">MM415B02273</strain>
    </source>
</reference>